<evidence type="ECO:0000256" key="1">
    <source>
        <dbReference type="SAM" id="Phobius"/>
    </source>
</evidence>
<reference evidence="4" key="1">
    <citation type="submission" date="2017-02" db="UniProtKB">
        <authorList>
            <consortium name="WormBaseParasite"/>
        </authorList>
    </citation>
    <scope>IDENTIFICATION</scope>
</reference>
<keyword evidence="1" id="KW-0472">Membrane</keyword>
<keyword evidence="1" id="KW-0812">Transmembrane</keyword>
<dbReference type="Proteomes" id="UP000271162">
    <property type="component" value="Unassembled WGS sequence"/>
</dbReference>
<feature type="transmembrane region" description="Helical" evidence="1">
    <location>
        <begin position="78"/>
        <end position="101"/>
    </location>
</feature>
<feature type="transmembrane region" description="Helical" evidence="1">
    <location>
        <begin position="107"/>
        <end position="132"/>
    </location>
</feature>
<accession>A0A0N4Y904</accession>
<name>A0A0N4Y904_NIPBR</name>
<protein>
    <submittedName>
        <fullName evidence="4">CASP-like protein</fullName>
    </submittedName>
</protein>
<dbReference type="AlphaFoldDB" id="A0A0N4Y904"/>
<feature type="transmembrane region" description="Helical" evidence="1">
    <location>
        <begin position="168"/>
        <end position="186"/>
    </location>
</feature>
<dbReference type="WBParaSite" id="NBR_0001275301-mRNA-1">
    <property type="protein sequence ID" value="NBR_0001275301-mRNA-1"/>
    <property type="gene ID" value="NBR_0001275301"/>
</dbReference>
<proteinExistence type="predicted"/>
<gene>
    <name evidence="2" type="ORF">NBR_LOCUS12754</name>
</gene>
<evidence type="ECO:0000313" key="2">
    <source>
        <dbReference type="EMBL" id="VDL76343.1"/>
    </source>
</evidence>
<organism evidence="4">
    <name type="scientific">Nippostrongylus brasiliensis</name>
    <name type="common">Rat hookworm</name>
    <dbReference type="NCBI Taxonomy" id="27835"/>
    <lineage>
        <taxon>Eukaryota</taxon>
        <taxon>Metazoa</taxon>
        <taxon>Ecdysozoa</taxon>
        <taxon>Nematoda</taxon>
        <taxon>Chromadorea</taxon>
        <taxon>Rhabditida</taxon>
        <taxon>Rhabditina</taxon>
        <taxon>Rhabditomorpha</taxon>
        <taxon>Strongyloidea</taxon>
        <taxon>Heligmosomidae</taxon>
        <taxon>Nippostrongylus</taxon>
    </lineage>
</organism>
<keyword evidence="3" id="KW-1185">Reference proteome</keyword>
<reference evidence="2 3" key="2">
    <citation type="submission" date="2018-11" db="EMBL/GenBank/DDBJ databases">
        <authorList>
            <consortium name="Pathogen Informatics"/>
        </authorList>
    </citation>
    <scope>NUCLEOTIDE SEQUENCE [LARGE SCALE GENOMIC DNA]</scope>
</reference>
<sequence>MEKMRKVGAVAKALGHGWITYQCIMLEVLIREYYKVDKLNEFADDSRENLAFREFQAMAFCHGLSEKGLHYVKMKTSFYLGIKAFLLYIQLVLLLLVFAVVLVESGVFRYTLVLAFTIAVCIDLALLAYFMLSDARVSACQQRTGFIGVLGCLIEGVTARNLSVYATFFLLLLHLAAVVGALVYVYRIQPALLRTSPRSCTLYVETESNLTYPAVTCSEHMPVPPFPYLSVYVYRIQPALLRTSPRSCTLYVETESNLTYPAVTCSEHMPVPPFPYLSVSSTIKSCYACHPPQHFHFHYAEAALDFFGGRPALSSVQSNRPYDCPIDLRLQSLRYFSVAKYAGGRTPLRPSAAYSSVHLVANMLNCFYPGTIDHLVNLAREVGFMSCLTFLEEQKKARRRRRRRRSDTAIHEQQPLIGLPATKRLFTSFVK</sequence>
<keyword evidence="1" id="KW-1133">Transmembrane helix</keyword>
<evidence type="ECO:0000313" key="4">
    <source>
        <dbReference type="WBParaSite" id="NBR_0001275301-mRNA-1"/>
    </source>
</evidence>
<dbReference type="EMBL" id="UYSL01020849">
    <property type="protein sequence ID" value="VDL76343.1"/>
    <property type="molecule type" value="Genomic_DNA"/>
</dbReference>
<evidence type="ECO:0000313" key="3">
    <source>
        <dbReference type="Proteomes" id="UP000271162"/>
    </source>
</evidence>